<dbReference type="EMBL" id="JAZHRV010000001">
    <property type="protein sequence ID" value="MEH2553433.1"/>
    <property type="molecule type" value="Genomic_DNA"/>
</dbReference>
<protein>
    <submittedName>
        <fullName evidence="2">Uncharacterized protein</fullName>
    </submittedName>
</protein>
<reference evidence="2 3" key="1">
    <citation type="submission" date="2024-02" db="EMBL/GenBank/DDBJ databases">
        <title>Adaptive strategies in a cosmopolitan and abundant soil bacterium.</title>
        <authorList>
            <person name="Carini P."/>
        </authorList>
    </citation>
    <scope>NUCLEOTIDE SEQUENCE [LARGE SCALE GENOMIC DNA]</scope>
    <source>
        <strain evidence="2 3">AZCC 1608</strain>
    </source>
</reference>
<sequence length="32" mass="3561">MKTAMDSKYRREISSVPLLDMKNPPRVEPGGG</sequence>
<keyword evidence="3" id="KW-1185">Reference proteome</keyword>
<gene>
    <name evidence="2" type="ORF">V1286_000962</name>
</gene>
<organism evidence="2 3">
    <name type="scientific">Bradyrhizobium algeriense</name>
    <dbReference type="NCBI Taxonomy" id="634784"/>
    <lineage>
        <taxon>Bacteria</taxon>
        <taxon>Pseudomonadati</taxon>
        <taxon>Pseudomonadota</taxon>
        <taxon>Alphaproteobacteria</taxon>
        <taxon>Hyphomicrobiales</taxon>
        <taxon>Nitrobacteraceae</taxon>
        <taxon>Bradyrhizobium</taxon>
    </lineage>
</organism>
<proteinExistence type="predicted"/>
<comment type="caution">
    <text evidence="2">The sequence shown here is derived from an EMBL/GenBank/DDBJ whole genome shotgun (WGS) entry which is preliminary data.</text>
</comment>
<feature type="compositionally biased region" description="Basic and acidic residues" evidence="1">
    <location>
        <begin position="1"/>
        <end position="13"/>
    </location>
</feature>
<accession>A0ABU8B5X7</accession>
<dbReference type="Proteomes" id="UP001364224">
    <property type="component" value="Unassembled WGS sequence"/>
</dbReference>
<name>A0ABU8B5X7_9BRAD</name>
<feature type="region of interest" description="Disordered" evidence="1">
    <location>
        <begin position="1"/>
        <end position="32"/>
    </location>
</feature>
<evidence type="ECO:0000313" key="2">
    <source>
        <dbReference type="EMBL" id="MEH2553433.1"/>
    </source>
</evidence>
<evidence type="ECO:0000256" key="1">
    <source>
        <dbReference type="SAM" id="MobiDB-lite"/>
    </source>
</evidence>
<evidence type="ECO:0000313" key="3">
    <source>
        <dbReference type="Proteomes" id="UP001364224"/>
    </source>
</evidence>